<gene>
    <name evidence="1" type="ORF">HMPREF9193_00936</name>
</gene>
<protein>
    <submittedName>
        <fullName evidence="1">Uncharacterized protein</fullName>
    </submittedName>
</protein>
<organism evidence="1 2">
    <name type="scientific">Treponema lecithinolyticum ATCC 700332</name>
    <dbReference type="NCBI Taxonomy" id="1321815"/>
    <lineage>
        <taxon>Bacteria</taxon>
        <taxon>Pseudomonadati</taxon>
        <taxon>Spirochaetota</taxon>
        <taxon>Spirochaetia</taxon>
        <taxon>Spirochaetales</taxon>
        <taxon>Treponemataceae</taxon>
        <taxon>Treponema</taxon>
    </lineage>
</organism>
<evidence type="ECO:0000313" key="2">
    <source>
        <dbReference type="Proteomes" id="UP000016649"/>
    </source>
</evidence>
<sequence length="60" mass="6936">MTVFLKTSQAEHVSAKILDMRRKISDSSYVENAVQRIASVLSRKLVEQPCRCKEIVHELY</sequence>
<accession>A0ABN0NZP7</accession>
<dbReference type="EMBL" id="AWVH01000025">
    <property type="protein sequence ID" value="ERJ93466.1"/>
    <property type="molecule type" value="Genomic_DNA"/>
</dbReference>
<evidence type="ECO:0000313" key="1">
    <source>
        <dbReference type="EMBL" id="ERJ93466.1"/>
    </source>
</evidence>
<name>A0ABN0NZP7_TRELE</name>
<reference evidence="1 2" key="1">
    <citation type="submission" date="2013-08" db="EMBL/GenBank/DDBJ databases">
        <authorList>
            <person name="Weinstock G."/>
            <person name="Sodergren E."/>
            <person name="Wylie T."/>
            <person name="Fulton L."/>
            <person name="Fulton R."/>
            <person name="Fronick C."/>
            <person name="O'Laughlin M."/>
            <person name="Godfrey J."/>
            <person name="Miner T."/>
            <person name="Herter B."/>
            <person name="Appelbaum E."/>
            <person name="Cordes M."/>
            <person name="Lek S."/>
            <person name="Wollam A."/>
            <person name="Pepin K.H."/>
            <person name="Palsikar V.B."/>
            <person name="Mitreva M."/>
            <person name="Wilson R.K."/>
        </authorList>
    </citation>
    <scope>NUCLEOTIDE SEQUENCE [LARGE SCALE GENOMIC DNA]</scope>
    <source>
        <strain evidence="1 2">ATCC 700332</strain>
    </source>
</reference>
<dbReference type="Proteomes" id="UP000016649">
    <property type="component" value="Unassembled WGS sequence"/>
</dbReference>
<keyword evidence="2" id="KW-1185">Reference proteome</keyword>
<dbReference type="RefSeq" id="WP_021687150.1">
    <property type="nucleotide sequence ID" value="NZ_KI260564.1"/>
</dbReference>
<comment type="caution">
    <text evidence="1">The sequence shown here is derived from an EMBL/GenBank/DDBJ whole genome shotgun (WGS) entry which is preliminary data.</text>
</comment>
<proteinExistence type="predicted"/>